<comment type="catalytic activity">
    <reaction evidence="4 5">
        <text>L-glutaminyl-[peptide chain release factor] + S-adenosyl-L-methionine = N(5)-methyl-L-glutaminyl-[peptide chain release factor] + S-adenosyl-L-homocysteine + H(+)</text>
        <dbReference type="Rhea" id="RHEA:42896"/>
        <dbReference type="Rhea" id="RHEA-COMP:10271"/>
        <dbReference type="Rhea" id="RHEA-COMP:10272"/>
        <dbReference type="ChEBI" id="CHEBI:15378"/>
        <dbReference type="ChEBI" id="CHEBI:30011"/>
        <dbReference type="ChEBI" id="CHEBI:57856"/>
        <dbReference type="ChEBI" id="CHEBI:59789"/>
        <dbReference type="ChEBI" id="CHEBI:61891"/>
        <dbReference type="EC" id="2.1.1.297"/>
    </reaction>
</comment>
<dbReference type="Pfam" id="PF05175">
    <property type="entry name" value="MTS"/>
    <property type="match status" value="1"/>
</dbReference>
<accession>A0ABP7G9N0</accession>
<dbReference type="Proteomes" id="UP001500540">
    <property type="component" value="Unassembled WGS sequence"/>
</dbReference>
<dbReference type="EC" id="2.1.1.297" evidence="5"/>
<evidence type="ECO:0000313" key="10">
    <source>
        <dbReference type="Proteomes" id="UP001500540"/>
    </source>
</evidence>
<evidence type="ECO:0000259" key="7">
    <source>
        <dbReference type="Pfam" id="PF05175"/>
    </source>
</evidence>
<evidence type="ECO:0000256" key="1">
    <source>
        <dbReference type="ARBA" id="ARBA00022603"/>
    </source>
</evidence>
<keyword evidence="2 5" id="KW-0808">Transferase</keyword>
<dbReference type="InterPro" id="IPR050320">
    <property type="entry name" value="N5-glutamine_MTase"/>
</dbReference>
<dbReference type="Pfam" id="PF17827">
    <property type="entry name" value="PrmC_N"/>
    <property type="match status" value="1"/>
</dbReference>
<evidence type="ECO:0000256" key="4">
    <source>
        <dbReference type="ARBA" id="ARBA00048391"/>
    </source>
</evidence>
<comment type="function">
    <text evidence="5">Methylates the class 1 translation termination release factors RF1/PrfA and RF2/PrfB on the glutamine residue of the universally conserved GGQ motif.</text>
</comment>
<dbReference type="Gene3D" id="1.10.8.10">
    <property type="entry name" value="DNA helicase RuvA subunit, C-terminal domain"/>
    <property type="match status" value="1"/>
</dbReference>
<name>A0ABP7G9N0_9MICO</name>
<sequence>MVAAIPDPVRGQPAAQAEAPPQAVAVRATAATSDRRAPLGWMPLMAPEPHPPRSVNAALRAAARILAETGVPAPDVDAELLVGHVLGLSRGGVQAAALRDDALDAPAAHELQGLIARRAAREPLQHLVGAAPFRHLELQVGPGVFVPRPETEVLAQIAIDALAAVPTPAPRAVDLGTGSGAIALALATEVPHAHVWAAERSAAAHAWAQRNFARYGTDNAHLVLGDLADAFPDLDGTIDVVASNPPYVPDDAIPREPEVRLFDPHEALYGGADGLDVVRVLSRVGLRLARPGGIIAIEHGEWQGEPIRAILAADGWRAAATHPDLTMRDRATTAIRP</sequence>
<feature type="region of interest" description="Disordered" evidence="6">
    <location>
        <begin position="1"/>
        <end position="22"/>
    </location>
</feature>
<dbReference type="SUPFAM" id="SSF53335">
    <property type="entry name" value="S-adenosyl-L-methionine-dependent methyltransferases"/>
    <property type="match status" value="1"/>
</dbReference>
<evidence type="ECO:0000256" key="2">
    <source>
        <dbReference type="ARBA" id="ARBA00022679"/>
    </source>
</evidence>
<organism evidence="9 10">
    <name type="scientific">Microbacterium kribbense</name>
    <dbReference type="NCBI Taxonomy" id="433645"/>
    <lineage>
        <taxon>Bacteria</taxon>
        <taxon>Bacillati</taxon>
        <taxon>Actinomycetota</taxon>
        <taxon>Actinomycetes</taxon>
        <taxon>Micrococcales</taxon>
        <taxon>Microbacteriaceae</taxon>
        <taxon>Microbacterium</taxon>
    </lineage>
</organism>
<feature type="compositionally biased region" description="Low complexity" evidence="6">
    <location>
        <begin position="12"/>
        <end position="22"/>
    </location>
</feature>
<dbReference type="GO" id="GO:0008168">
    <property type="term" value="F:methyltransferase activity"/>
    <property type="evidence" value="ECO:0007669"/>
    <property type="project" value="UniProtKB-KW"/>
</dbReference>
<gene>
    <name evidence="5 9" type="primary">prmC</name>
    <name evidence="9" type="ORF">GCM10022240_10640</name>
</gene>
<evidence type="ECO:0000313" key="9">
    <source>
        <dbReference type="EMBL" id="GAA3759954.1"/>
    </source>
</evidence>
<reference evidence="10" key="1">
    <citation type="journal article" date="2019" name="Int. J. Syst. Evol. Microbiol.">
        <title>The Global Catalogue of Microorganisms (GCM) 10K type strain sequencing project: providing services to taxonomists for standard genome sequencing and annotation.</title>
        <authorList>
            <consortium name="The Broad Institute Genomics Platform"/>
            <consortium name="The Broad Institute Genome Sequencing Center for Infectious Disease"/>
            <person name="Wu L."/>
            <person name="Ma J."/>
        </authorList>
    </citation>
    <scope>NUCLEOTIDE SEQUENCE [LARGE SCALE GENOMIC DNA]</scope>
    <source>
        <strain evidence="10">JCM 16950</strain>
    </source>
</reference>
<dbReference type="InterPro" id="IPR019874">
    <property type="entry name" value="RF_methyltr_PrmC"/>
</dbReference>
<evidence type="ECO:0000256" key="6">
    <source>
        <dbReference type="SAM" id="MobiDB-lite"/>
    </source>
</evidence>
<feature type="binding site" evidence="5">
    <location>
        <begin position="244"/>
        <end position="247"/>
    </location>
    <ligand>
        <name>substrate</name>
    </ligand>
</feature>
<feature type="domain" description="Release factor glutamine methyltransferase N-terminal" evidence="8">
    <location>
        <begin position="58"/>
        <end position="129"/>
    </location>
</feature>
<dbReference type="CDD" id="cd02440">
    <property type="entry name" value="AdoMet_MTases"/>
    <property type="match status" value="1"/>
</dbReference>
<keyword evidence="3 5" id="KW-0949">S-adenosyl-L-methionine</keyword>
<evidence type="ECO:0000256" key="3">
    <source>
        <dbReference type="ARBA" id="ARBA00022691"/>
    </source>
</evidence>
<dbReference type="InterPro" id="IPR002052">
    <property type="entry name" value="DNA_methylase_N6_adenine_CS"/>
</dbReference>
<dbReference type="HAMAP" id="MF_02126">
    <property type="entry name" value="RF_methyltr_PrmC"/>
    <property type="match status" value="1"/>
</dbReference>
<keyword evidence="1 5" id="KW-0489">Methyltransferase</keyword>
<evidence type="ECO:0000256" key="5">
    <source>
        <dbReference type="HAMAP-Rule" id="MF_02126"/>
    </source>
</evidence>
<dbReference type="InterPro" id="IPR004556">
    <property type="entry name" value="HemK-like"/>
</dbReference>
<dbReference type="NCBIfam" id="TIGR03534">
    <property type="entry name" value="RF_mod_PrmC"/>
    <property type="match status" value="1"/>
</dbReference>
<feature type="binding site" evidence="5">
    <location>
        <begin position="176"/>
        <end position="180"/>
    </location>
    <ligand>
        <name>S-adenosyl-L-methionine</name>
        <dbReference type="ChEBI" id="CHEBI:59789"/>
    </ligand>
</feature>
<dbReference type="GO" id="GO:0032259">
    <property type="term" value="P:methylation"/>
    <property type="evidence" value="ECO:0007669"/>
    <property type="project" value="UniProtKB-KW"/>
</dbReference>
<comment type="caution">
    <text evidence="9">The sequence shown here is derived from an EMBL/GenBank/DDBJ whole genome shotgun (WGS) entry which is preliminary data.</text>
</comment>
<feature type="binding site" evidence="5">
    <location>
        <position position="244"/>
    </location>
    <ligand>
        <name>S-adenosyl-L-methionine</name>
        <dbReference type="ChEBI" id="CHEBI:59789"/>
    </ligand>
</feature>
<dbReference type="Gene3D" id="3.40.50.150">
    <property type="entry name" value="Vaccinia Virus protein VP39"/>
    <property type="match status" value="1"/>
</dbReference>
<dbReference type="PANTHER" id="PTHR18895:SF74">
    <property type="entry name" value="MTRF1L RELEASE FACTOR GLUTAMINE METHYLTRANSFERASE"/>
    <property type="match status" value="1"/>
</dbReference>
<dbReference type="NCBIfam" id="TIGR00536">
    <property type="entry name" value="hemK_fam"/>
    <property type="match status" value="1"/>
</dbReference>
<feature type="binding site" evidence="5">
    <location>
        <position position="199"/>
    </location>
    <ligand>
        <name>S-adenosyl-L-methionine</name>
        <dbReference type="ChEBI" id="CHEBI:59789"/>
    </ligand>
</feature>
<dbReference type="InterPro" id="IPR007848">
    <property type="entry name" value="Small_mtfrase_dom"/>
</dbReference>
<evidence type="ECO:0000259" key="8">
    <source>
        <dbReference type="Pfam" id="PF17827"/>
    </source>
</evidence>
<protein>
    <recommendedName>
        <fullName evidence="5">Release factor glutamine methyltransferase</fullName>
        <shortName evidence="5">RF MTase</shortName>
        <ecNumber evidence="5">2.1.1.297</ecNumber>
    </recommendedName>
    <alternativeName>
        <fullName evidence="5">N5-glutamine methyltransferase PrmC</fullName>
    </alternativeName>
    <alternativeName>
        <fullName evidence="5">Protein-(glutamine-N5) MTase PrmC</fullName>
    </alternativeName>
    <alternativeName>
        <fullName evidence="5">Protein-glutamine N-methyltransferase PrmC</fullName>
    </alternativeName>
</protein>
<dbReference type="PANTHER" id="PTHR18895">
    <property type="entry name" value="HEMK METHYLTRANSFERASE"/>
    <property type="match status" value="1"/>
</dbReference>
<comment type="caution">
    <text evidence="5">Lacks conserved residue(s) required for the propagation of feature annotation.</text>
</comment>
<proteinExistence type="inferred from homology"/>
<dbReference type="InterPro" id="IPR040758">
    <property type="entry name" value="PrmC_N"/>
</dbReference>
<keyword evidence="10" id="KW-1185">Reference proteome</keyword>
<dbReference type="InterPro" id="IPR029063">
    <property type="entry name" value="SAM-dependent_MTases_sf"/>
</dbReference>
<dbReference type="PROSITE" id="PS00092">
    <property type="entry name" value="N6_MTASE"/>
    <property type="match status" value="1"/>
</dbReference>
<comment type="similarity">
    <text evidence="5">Belongs to the protein N5-glutamine methyltransferase family. PrmC subfamily.</text>
</comment>
<dbReference type="EMBL" id="BAABAF010000003">
    <property type="protein sequence ID" value="GAA3759954.1"/>
    <property type="molecule type" value="Genomic_DNA"/>
</dbReference>
<feature type="domain" description="Methyltransferase small" evidence="7">
    <location>
        <begin position="165"/>
        <end position="250"/>
    </location>
</feature>